<evidence type="ECO:0000256" key="5">
    <source>
        <dbReference type="ARBA" id="ARBA00022989"/>
    </source>
</evidence>
<comment type="catalytic activity">
    <reaction evidence="7">
        <text>2 GTP = 3',3'-c-di-GMP + 2 diphosphate</text>
        <dbReference type="Rhea" id="RHEA:24898"/>
        <dbReference type="ChEBI" id="CHEBI:33019"/>
        <dbReference type="ChEBI" id="CHEBI:37565"/>
        <dbReference type="ChEBI" id="CHEBI:58805"/>
        <dbReference type="EC" id="2.7.7.65"/>
    </reaction>
</comment>
<evidence type="ECO:0000256" key="3">
    <source>
        <dbReference type="ARBA" id="ARBA00022475"/>
    </source>
</evidence>
<evidence type="ECO:0000313" key="10">
    <source>
        <dbReference type="EMBL" id="MFC6792212.1"/>
    </source>
</evidence>
<keyword evidence="6 8" id="KW-0472">Membrane</keyword>
<evidence type="ECO:0000256" key="2">
    <source>
        <dbReference type="ARBA" id="ARBA00012528"/>
    </source>
</evidence>
<protein>
    <recommendedName>
        <fullName evidence="2">diguanylate cyclase</fullName>
        <ecNumber evidence="2">2.7.7.65</ecNumber>
    </recommendedName>
</protein>
<dbReference type="GO" id="GO:0052621">
    <property type="term" value="F:diguanylate cyclase activity"/>
    <property type="evidence" value="ECO:0007669"/>
    <property type="project" value="UniProtKB-EC"/>
</dbReference>
<dbReference type="Proteomes" id="UP001596292">
    <property type="component" value="Unassembled WGS sequence"/>
</dbReference>
<keyword evidence="10" id="KW-0548">Nucleotidyltransferase</keyword>
<dbReference type="EC" id="2.7.7.65" evidence="2"/>
<dbReference type="InterPro" id="IPR043128">
    <property type="entry name" value="Rev_trsase/Diguanyl_cyclase"/>
</dbReference>
<evidence type="ECO:0000259" key="9">
    <source>
        <dbReference type="PROSITE" id="PS50887"/>
    </source>
</evidence>
<comment type="caution">
    <text evidence="10">The sequence shown here is derived from an EMBL/GenBank/DDBJ whole genome shotgun (WGS) entry which is preliminary data.</text>
</comment>
<feature type="transmembrane region" description="Helical" evidence="8">
    <location>
        <begin position="268"/>
        <end position="286"/>
    </location>
</feature>
<comment type="subcellular location">
    <subcellularLocation>
        <location evidence="1">Cell membrane</location>
        <topology evidence="1">Multi-pass membrane protein</topology>
    </subcellularLocation>
</comment>
<keyword evidence="4 8" id="KW-0812">Transmembrane</keyword>
<feature type="transmembrane region" description="Helical" evidence="8">
    <location>
        <begin position="81"/>
        <end position="103"/>
    </location>
</feature>
<proteinExistence type="predicted"/>
<dbReference type="InterPro" id="IPR007895">
    <property type="entry name" value="MASE1"/>
</dbReference>
<keyword evidence="5 8" id="KW-1133">Transmembrane helix</keyword>
<sequence length="469" mass="50610">MKVAKENSQIWSMAALSYFSAAALTIHLTSNGKDIATIWPANAILVALLLAEDRPRWTNVLSAGFIGGVAANYVMRGTLIGPIAFGLGNIVEIWIAATCLRCETNRDGILQSTPAVARFIAMAGLAAPTLSGVIGAAAACSVYGEPFWKSFSTWLASDSLGLLVFTPFFHATFRGDFVVCFKRKSWLQRFECLLLLAFVCSVTYWVFYISPYPAIFAIFLPLMLVTFRVGRLGTKAAVMLIAIIGGIATMNGYGPISRLFPGPFMQAQAFQAFLAVTLLICLPVAAEVTARARLTAALAAHSQQMTLSAITDPLTGMLNRGGFEAKLQKKALHRLDARISLIAIDLDHFKQINDRWGHHAGDQALKHLSSILASNTRALDIVGRIGGDEFMIALPDSDLELAKAVGERVRNAARTSPLEIDDKIVTTISLSIGIASARPGETYEGVARRADRALYDAKNAGRNTIRTSA</sequence>
<gene>
    <name evidence="10" type="ORF">ACFQE0_23160</name>
</gene>
<evidence type="ECO:0000256" key="4">
    <source>
        <dbReference type="ARBA" id="ARBA00022692"/>
    </source>
</evidence>
<dbReference type="Pfam" id="PF05231">
    <property type="entry name" value="MASE1"/>
    <property type="match status" value="1"/>
</dbReference>
<name>A0ABW2BQI5_9HYPH</name>
<dbReference type="SMART" id="SM00267">
    <property type="entry name" value="GGDEF"/>
    <property type="match status" value="1"/>
</dbReference>
<evidence type="ECO:0000256" key="7">
    <source>
        <dbReference type="ARBA" id="ARBA00034247"/>
    </source>
</evidence>
<dbReference type="InterPro" id="IPR000160">
    <property type="entry name" value="GGDEF_dom"/>
</dbReference>
<accession>A0ABW2BQI5</accession>
<organism evidence="10 11">
    <name type="scientific">Methylobacterium komagatae</name>
    <dbReference type="NCBI Taxonomy" id="374425"/>
    <lineage>
        <taxon>Bacteria</taxon>
        <taxon>Pseudomonadati</taxon>
        <taxon>Pseudomonadota</taxon>
        <taxon>Alphaproteobacteria</taxon>
        <taxon>Hyphomicrobiales</taxon>
        <taxon>Methylobacteriaceae</taxon>
        <taxon>Methylobacterium</taxon>
    </lineage>
</organism>
<dbReference type="NCBIfam" id="TIGR00254">
    <property type="entry name" value="GGDEF"/>
    <property type="match status" value="1"/>
</dbReference>
<dbReference type="PANTHER" id="PTHR45138:SF9">
    <property type="entry name" value="DIGUANYLATE CYCLASE DGCM-RELATED"/>
    <property type="match status" value="1"/>
</dbReference>
<dbReference type="Pfam" id="PF00990">
    <property type="entry name" value="GGDEF"/>
    <property type="match status" value="1"/>
</dbReference>
<feature type="transmembrane region" description="Helical" evidence="8">
    <location>
        <begin position="12"/>
        <end position="29"/>
    </location>
</feature>
<keyword evidence="10" id="KW-0808">Transferase</keyword>
<evidence type="ECO:0000256" key="8">
    <source>
        <dbReference type="SAM" id="Phobius"/>
    </source>
</evidence>
<keyword evidence="3" id="KW-1003">Cell membrane</keyword>
<reference evidence="11" key="1">
    <citation type="journal article" date="2019" name="Int. J. Syst. Evol. Microbiol.">
        <title>The Global Catalogue of Microorganisms (GCM) 10K type strain sequencing project: providing services to taxonomists for standard genome sequencing and annotation.</title>
        <authorList>
            <consortium name="The Broad Institute Genomics Platform"/>
            <consortium name="The Broad Institute Genome Sequencing Center for Infectious Disease"/>
            <person name="Wu L."/>
            <person name="Ma J."/>
        </authorList>
    </citation>
    <scope>NUCLEOTIDE SEQUENCE [LARGE SCALE GENOMIC DNA]</scope>
    <source>
        <strain evidence="11">CCUG 48316</strain>
    </source>
</reference>
<feature type="transmembrane region" description="Helical" evidence="8">
    <location>
        <begin position="237"/>
        <end position="256"/>
    </location>
</feature>
<dbReference type="EMBL" id="JBHSWN010000001">
    <property type="protein sequence ID" value="MFC6792212.1"/>
    <property type="molecule type" value="Genomic_DNA"/>
</dbReference>
<dbReference type="PANTHER" id="PTHR45138">
    <property type="entry name" value="REGULATORY COMPONENTS OF SENSORY TRANSDUCTION SYSTEM"/>
    <property type="match status" value="1"/>
</dbReference>
<evidence type="ECO:0000256" key="1">
    <source>
        <dbReference type="ARBA" id="ARBA00004651"/>
    </source>
</evidence>
<dbReference type="InterPro" id="IPR050469">
    <property type="entry name" value="Diguanylate_Cyclase"/>
</dbReference>
<feature type="transmembrane region" description="Helical" evidence="8">
    <location>
        <begin position="190"/>
        <end position="207"/>
    </location>
</feature>
<feature type="domain" description="GGDEF" evidence="9">
    <location>
        <begin position="337"/>
        <end position="469"/>
    </location>
</feature>
<dbReference type="RefSeq" id="WP_378973877.1">
    <property type="nucleotide sequence ID" value="NZ_JBHSWN010000001.1"/>
</dbReference>
<keyword evidence="11" id="KW-1185">Reference proteome</keyword>
<dbReference type="Gene3D" id="3.30.70.270">
    <property type="match status" value="1"/>
</dbReference>
<feature type="transmembrane region" description="Helical" evidence="8">
    <location>
        <begin position="151"/>
        <end position="169"/>
    </location>
</feature>
<dbReference type="SUPFAM" id="SSF55073">
    <property type="entry name" value="Nucleotide cyclase"/>
    <property type="match status" value="1"/>
</dbReference>
<feature type="transmembrane region" description="Helical" evidence="8">
    <location>
        <begin position="213"/>
        <end position="230"/>
    </location>
</feature>
<dbReference type="InterPro" id="IPR029787">
    <property type="entry name" value="Nucleotide_cyclase"/>
</dbReference>
<evidence type="ECO:0000313" key="11">
    <source>
        <dbReference type="Proteomes" id="UP001596292"/>
    </source>
</evidence>
<evidence type="ECO:0000256" key="6">
    <source>
        <dbReference type="ARBA" id="ARBA00023136"/>
    </source>
</evidence>
<feature type="transmembrane region" description="Helical" evidence="8">
    <location>
        <begin position="115"/>
        <end position="139"/>
    </location>
</feature>
<dbReference type="PROSITE" id="PS50887">
    <property type="entry name" value="GGDEF"/>
    <property type="match status" value="1"/>
</dbReference>
<dbReference type="CDD" id="cd01949">
    <property type="entry name" value="GGDEF"/>
    <property type="match status" value="1"/>
</dbReference>